<proteinExistence type="predicted"/>
<dbReference type="OrthoDB" id="2908954at2"/>
<sequence>MKVGDLVELTRAPAAFSIPGDAWSGAAHAAASGTSAGRGWAMPLASTCLYWSGMAFNDWCDRRVDAEERPERPIPSGRVSPGAALAIAAGLGAAGLGIATLVGGRSALAVGAPLALMVVAYDAVAKDAALGPVAMASTRGLDVLLGAHASPASAWQPALAVTAHTAGLTWLSRGEVHGTRPAVAAAVTAGTVAVAAATAHVAHHDREAGRASRLAGVGLSAAYAVVVGRAQARAALDPTADAARTATRTGIGGFSLLQGAWLARRGRLGAAAAVVGAGPAYRALSKHWSPT</sequence>
<accession>A0A4Z1CNP1</accession>
<dbReference type="GO" id="GO:0016765">
    <property type="term" value="F:transferase activity, transferring alkyl or aryl (other than methyl) groups"/>
    <property type="evidence" value="ECO:0007669"/>
    <property type="project" value="InterPro"/>
</dbReference>
<evidence type="ECO:0000256" key="3">
    <source>
        <dbReference type="ARBA" id="ARBA00022989"/>
    </source>
</evidence>
<gene>
    <name evidence="5" type="ORF">EXE59_01220</name>
</gene>
<reference evidence="5 6" key="1">
    <citation type="submission" date="2019-04" db="EMBL/GenBank/DDBJ databases">
        <title>Three New Species of Nocardioides, Nocardioides euryhalodurans sp. nov., Nocardioides seonyuensis sp. nov. and Nocardioides eburneoflavus sp. nov. Isolated from Soil.</title>
        <authorList>
            <person name="Roh S.G."/>
            <person name="Lee C."/>
            <person name="Kim M.-K."/>
            <person name="Kim S.B."/>
        </authorList>
    </citation>
    <scope>NUCLEOTIDE SEQUENCE [LARGE SCALE GENOMIC DNA]</scope>
    <source>
        <strain evidence="5 6">MMS17-SY213</strain>
    </source>
</reference>
<dbReference type="GO" id="GO:0016020">
    <property type="term" value="C:membrane"/>
    <property type="evidence" value="ECO:0007669"/>
    <property type="project" value="UniProtKB-SubCell"/>
</dbReference>
<dbReference type="Proteomes" id="UP000297496">
    <property type="component" value="Unassembled WGS sequence"/>
</dbReference>
<name>A0A4Z1CNP1_9ACTN</name>
<dbReference type="NCBIfam" id="NF045897">
    <property type="entry name" value="SCO3242_trans"/>
    <property type="match status" value="1"/>
</dbReference>
<keyword evidence="4" id="KW-0472">Membrane</keyword>
<keyword evidence="5" id="KW-0808">Transferase</keyword>
<evidence type="ECO:0000256" key="4">
    <source>
        <dbReference type="ARBA" id="ARBA00023136"/>
    </source>
</evidence>
<dbReference type="PANTHER" id="PTHR42723">
    <property type="entry name" value="CHLOROPHYLL SYNTHASE"/>
    <property type="match status" value="1"/>
</dbReference>
<dbReference type="CDD" id="cd13964">
    <property type="entry name" value="PT_UbiA_1"/>
    <property type="match status" value="1"/>
</dbReference>
<dbReference type="Gene3D" id="1.10.357.140">
    <property type="entry name" value="UbiA prenyltransferase"/>
    <property type="match status" value="1"/>
</dbReference>
<dbReference type="InterPro" id="IPR050475">
    <property type="entry name" value="Prenyltransferase_related"/>
</dbReference>
<comment type="subcellular location">
    <subcellularLocation>
        <location evidence="1">Membrane</location>
        <topology evidence="1">Multi-pass membrane protein</topology>
    </subcellularLocation>
</comment>
<keyword evidence="3" id="KW-1133">Transmembrane helix</keyword>
<dbReference type="PANTHER" id="PTHR42723:SF1">
    <property type="entry name" value="CHLOROPHYLL SYNTHASE, CHLOROPLASTIC"/>
    <property type="match status" value="1"/>
</dbReference>
<dbReference type="AlphaFoldDB" id="A0A4Z1CNP1"/>
<protein>
    <submittedName>
        <fullName evidence="5">4-hydroxybenzoate polyprenyltransferase</fullName>
    </submittedName>
</protein>
<evidence type="ECO:0000256" key="1">
    <source>
        <dbReference type="ARBA" id="ARBA00004141"/>
    </source>
</evidence>
<keyword evidence="6" id="KW-1185">Reference proteome</keyword>
<dbReference type="InterPro" id="IPR000537">
    <property type="entry name" value="UbiA_prenyltransferase"/>
</dbReference>
<keyword evidence="2" id="KW-0812">Transmembrane</keyword>
<evidence type="ECO:0000256" key="2">
    <source>
        <dbReference type="ARBA" id="ARBA00022692"/>
    </source>
</evidence>
<organism evidence="5 6">
    <name type="scientific">Nocardioides eburneiflavus</name>
    <dbReference type="NCBI Taxonomy" id="2518372"/>
    <lineage>
        <taxon>Bacteria</taxon>
        <taxon>Bacillati</taxon>
        <taxon>Actinomycetota</taxon>
        <taxon>Actinomycetes</taxon>
        <taxon>Propionibacteriales</taxon>
        <taxon>Nocardioidaceae</taxon>
        <taxon>Nocardioides</taxon>
    </lineage>
</organism>
<evidence type="ECO:0000313" key="6">
    <source>
        <dbReference type="Proteomes" id="UP000297496"/>
    </source>
</evidence>
<comment type="caution">
    <text evidence="5">The sequence shown here is derived from an EMBL/GenBank/DDBJ whole genome shotgun (WGS) entry which is preliminary data.</text>
</comment>
<dbReference type="EMBL" id="SRRO01000001">
    <property type="protein sequence ID" value="TGN66593.1"/>
    <property type="molecule type" value="Genomic_DNA"/>
</dbReference>
<evidence type="ECO:0000313" key="5">
    <source>
        <dbReference type="EMBL" id="TGN66593.1"/>
    </source>
</evidence>
<dbReference type="Pfam" id="PF01040">
    <property type="entry name" value="UbiA"/>
    <property type="match status" value="1"/>
</dbReference>
<dbReference type="InterPro" id="IPR044878">
    <property type="entry name" value="UbiA_sf"/>
</dbReference>